<comment type="subcellular location">
    <subcellularLocation>
        <location evidence="2">Cell membrane</location>
        <topology evidence="2">Multi-pass membrane protein</topology>
    </subcellularLocation>
</comment>
<dbReference type="InterPro" id="IPR048279">
    <property type="entry name" value="MdtK-like"/>
</dbReference>
<feature type="transmembrane region" description="Helical" evidence="13">
    <location>
        <begin position="321"/>
        <end position="342"/>
    </location>
</feature>
<comment type="function">
    <text evidence="1">Multidrug efflux pump.</text>
</comment>
<evidence type="ECO:0000256" key="9">
    <source>
        <dbReference type="ARBA" id="ARBA00022989"/>
    </source>
</evidence>
<dbReference type="GO" id="GO:0015297">
    <property type="term" value="F:antiporter activity"/>
    <property type="evidence" value="ECO:0007669"/>
    <property type="project" value="UniProtKB-KW"/>
</dbReference>
<dbReference type="PANTHER" id="PTHR43298">
    <property type="entry name" value="MULTIDRUG RESISTANCE PROTEIN NORM-RELATED"/>
    <property type="match status" value="1"/>
</dbReference>
<name>A0A844FVK7_9FIRM</name>
<evidence type="ECO:0000256" key="1">
    <source>
        <dbReference type="ARBA" id="ARBA00003408"/>
    </source>
</evidence>
<keyword evidence="11 13" id="KW-0472">Membrane</keyword>
<feature type="transmembrane region" description="Helical" evidence="13">
    <location>
        <begin position="354"/>
        <end position="376"/>
    </location>
</feature>
<sequence length="442" mass="48751">MTKDMTKGKLAPLIISFTIPLVLGNILQLTYNAVDSIIVGRFVSSLALAAIGTSNPLMTLVILMLNGICLGAGILVGLLYGAKDYRRLERQVSTALIAGTIFSLVMSLFAFLFAKELLMILQVEDQLLIEATSYLRIVSLGLVFTFLYNFFASTLRAMGDSKSPLIFLGVSAILNIIGDLFFVIVLDFGIHGVALSTVISEGLSALMCLVYIKKNVPVLNLGKRWFIFDHTMLSKTISYGIVTALQQSTVQIGKLGIQMIVNTMGVSTTAAFNAVNRTDDFAIVPEQNIAHAMTAVMAQNKGAKEEQRVREAFRVGNRIELIYGLIVGLLFFILANPIMQLFTKDMKVIKLGEVYLHCIAFMYILPAITNAIQGYFRGIGDLKITFFSSLINMTGRVISALILVFTLHIGMIGIPLSYLVGWICMLLFEVPFLFHMLNKHDW</sequence>
<dbReference type="CDD" id="cd13138">
    <property type="entry name" value="MATE_yoeA_like"/>
    <property type="match status" value="1"/>
</dbReference>
<dbReference type="EMBL" id="VUNM01000021">
    <property type="protein sequence ID" value="MST89673.1"/>
    <property type="molecule type" value="Genomic_DNA"/>
</dbReference>
<gene>
    <name evidence="14" type="ORF">FYJ79_08840</name>
</gene>
<evidence type="ECO:0000256" key="10">
    <source>
        <dbReference type="ARBA" id="ARBA00023065"/>
    </source>
</evidence>
<keyword evidence="9 13" id="KW-1133">Transmembrane helix</keyword>
<evidence type="ECO:0000256" key="5">
    <source>
        <dbReference type="ARBA" id="ARBA00022448"/>
    </source>
</evidence>
<feature type="transmembrane region" description="Helical" evidence="13">
    <location>
        <begin position="397"/>
        <end position="414"/>
    </location>
</feature>
<reference evidence="14 15" key="1">
    <citation type="submission" date="2019-08" db="EMBL/GenBank/DDBJ databases">
        <title>In-depth cultivation of the pig gut microbiome towards novel bacterial diversity and tailored functional studies.</title>
        <authorList>
            <person name="Wylensek D."/>
            <person name="Hitch T.C.A."/>
            <person name="Clavel T."/>
        </authorList>
    </citation>
    <scope>NUCLEOTIDE SEQUENCE [LARGE SCALE GENOMIC DNA]</scope>
    <source>
        <strain evidence="14 15">CA-Schmier-601-WT-3</strain>
    </source>
</reference>
<feature type="transmembrane region" description="Helical" evidence="13">
    <location>
        <begin position="92"/>
        <end position="114"/>
    </location>
</feature>
<dbReference type="PANTHER" id="PTHR43298:SF2">
    <property type="entry name" value="FMN_FAD EXPORTER YEEO-RELATED"/>
    <property type="match status" value="1"/>
</dbReference>
<dbReference type="GO" id="GO:0005886">
    <property type="term" value="C:plasma membrane"/>
    <property type="evidence" value="ECO:0007669"/>
    <property type="project" value="UniProtKB-SubCell"/>
</dbReference>
<feature type="transmembrane region" description="Helical" evidence="13">
    <location>
        <begin position="57"/>
        <end position="80"/>
    </location>
</feature>
<evidence type="ECO:0000256" key="12">
    <source>
        <dbReference type="ARBA" id="ARBA00031636"/>
    </source>
</evidence>
<dbReference type="InterPro" id="IPR002528">
    <property type="entry name" value="MATE_fam"/>
</dbReference>
<keyword evidence="10" id="KW-0406">Ion transport</keyword>
<evidence type="ECO:0000256" key="6">
    <source>
        <dbReference type="ARBA" id="ARBA00022449"/>
    </source>
</evidence>
<dbReference type="NCBIfam" id="TIGR00797">
    <property type="entry name" value="matE"/>
    <property type="match status" value="1"/>
</dbReference>
<dbReference type="PIRSF" id="PIRSF006603">
    <property type="entry name" value="DinF"/>
    <property type="match status" value="1"/>
</dbReference>
<evidence type="ECO:0000256" key="3">
    <source>
        <dbReference type="ARBA" id="ARBA00010199"/>
    </source>
</evidence>
<evidence type="ECO:0000256" key="8">
    <source>
        <dbReference type="ARBA" id="ARBA00022692"/>
    </source>
</evidence>
<feature type="transmembrane region" description="Helical" evidence="13">
    <location>
        <begin position="134"/>
        <end position="153"/>
    </location>
</feature>
<organism evidence="14 15">
    <name type="scientific">Sharpea porci</name>
    <dbReference type="NCBI Taxonomy" id="2652286"/>
    <lineage>
        <taxon>Bacteria</taxon>
        <taxon>Bacillati</taxon>
        <taxon>Bacillota</taxon>
        <taxon>Erysipelotrichia</taxon>
        <taxon>Erysipelotrichales</taxon>
        <taxon>Coprobacillaceae</taxon>
        <taxon>Sharpea</taxon>
    </lineage>
</organism>
<keyword evidence="7" id="KW-1003">Cell membrane</keyword>
<dbReference type="GO" id="GO:0006811">
    <property type="term" value="P:monoatomic ion transport"/>
    <property type="evidence" value="ECO:0007669"/>
    <property type="project" value="UniProtKB-KW"/>
</dbReference>
<dbReference type="AlphaFoldDB" id="A0A844FVK7"/>
<evidence type="ECO:0000256" key="13">
    <source>
        <dbReference type="SAM" id="Phobius"/>
    </source>
</evidence>
<evidence type="ECO:0000256" key="2">
    <source>
        <dbReference type="ARBA" id="ARBA00004651"/>
    </source>
</evidence>
<keyword evidence="8 13" id="KW-0812">Transmembrane</keyword>
<feature type="transmembrane region" description="Helical" evidence="13">
    <location>
        <begin position="192"/>
        <end position="212"/>
    </location>
</feature>
<evidence type="ECO:0000256" key="7">
    <source>
        <dbReference type="ARBA" id="ARBA00022475"/>
    </source>
</evidence>
<dbReference type="Pfam" id="PF01554">
    <property type="entry name" value="MatE"/>
    <property type="match status" value="2"/>
</dbReference>
<evidence type="ECO:0000313" key="14">
    <source>
        <dbReference type="EMBL" id="MST89673.1"/>
    </source>
</evidence>
<dbReference type="Proteomes" id="UP000442619">
    <property type="component" value="Unassembled WGS sequence"/>
</dbReference>
<keyword evidence="6" id="KW-0050">Antiport</keyword>
<dbReference type="InterPro" id="IPR050222">
    <property type="entry name" value="MATE_MdtK"/>
</dbReference>
<evidence type="ECO:0000313" key="15">
    <source>
        <dbReference type="Proteomes" id="UP000442619"/>
    </source>
</evidence>
<comment type="caution">
    <text evidence="14">The sequence shown here is derived from an EMBL/GenBank/DDBJ whole genome shotgun (WGS) entry which is preliminary data.</text>
</comment>
<dbReference type="GO" id="GO:0042910">
    <property type="term" value="F:xenobiotic transmembrane transporter activity"/>
    <property type="evidence" value="ECO:0007669"/>
    <property type="project" value="InterPro"/>
</dbReference>
<evidence type="ECO:0000256" key="4">
    <source>
        <dbReference type="ARBA" id="ARBA00020268"/>
    </source>
</evidence>
<keyword evidence="5" id="KW-0813">Transport</keyword>
<feature type="transmembrane region" description="Helical" evidence="13">
    <location>
        <begin position="165"/>
        <end position="186"/>
    </location>
</feature>
<keyword evidence="15" id="KW-1185">Reference proteome</keyword>
<evidence type="ECO:0000256" key="11">
    <source>
        <dbReference type="ARBA" id="ARBA00023136"/>
    </source>
</evidence>
<proteinExistence type="inferred from homology"/>
<comment type="similarity">
    <text evidence="3">Belongs to the multi antimicrobial extrusion (MATE) (TC 2.A.66.1) family.</text>
</comment>
<protein>
    <recommendedName>
        <fullName evidence="4">Probable multidrug resistance protein NorM</fullName>
    </recommendedName>
    <alternativeName>
        <fullName evidence="12">Multidrug-efflux transporter</fullName>
    </alternativeName>
</protein>
<accession>A0A844FVK7</accession>